<protein>
    <submittedName>
        <fullName evidence="7">Cell wall-associated NlpC family hydrolase</fullName>
    </submittedName>
</protein>
<comment type="caution">
    <text evidence="7">The sequence shown here is derived from an EMBL/GenBank/DDBJ whole genome shotgun (WGS) entry which is preliminary data.</text>
</comment>
<keyword evidence="3 7" id="KW-0378">Hydrolase</keyword>
<dbReference type="PANTHER" id="PTHR47053">
    <property type="entry name" value="MUREIN DD-ENDOPEPTIDASE MEPH-RELATED"/>
    <property type="match status" value="1"/>
</dbReference>
<dbReference type="SUPFAM" id="SSF54001">
    <property type="entry name" value="Cysteine proteinases"/>
    <property type="match status" value="1"/>
</dbReference>
<dbReference type="InterPro" id="IPR003646">
    <property type="entry name" value="SH3-like_bac-type"/>
</dbReference>
<dbReference type="Gene3D" id="2.30.30.40">
    <property type="entry name" value="SH3 Domains"/>
    <property type="match status" value="4"/>
</dbReference>
<dbReference type="Pfam" id="PF00877">
    <property type="entry name" value="NLPC_P60"/>
    <property type="match status" value="1"/>
</dbReference>
<name>A0AAE3VAR5_9FIRM</name>
<evidence type="ECO:0000256" key="2">
    <source>
        <dbReference type="ARBA" id="ARBA00022670"/>
    </source>
</evidence>
<feature type="domain" description="NlpC/P60" evidence="6">
    <location>
        <begin position="395"/>
        <end position="516"/>
    </location>
</feature>
<dbReference type="InterPro" id="IPR000064">
    <property type="entry name" value="NLP_P60_dom"/>
</dbReference>
<dbReference type="SMART" id="SM00287">
    <property type="entry name" value="SH3b"/>
    <property type="match status" value="4"/>
</dbReference>
<dbReference type="InterPro" id="IPR038765">
    <property type="entry name" value="Papain-like_cys_pep_sf"/>
</dbReference>
<keyword evidence="2" id="KW-0645">Protease</keyword>
<dbReference type="Proteomes" id="UP001241537">
    <property type="component" value="Unassembled WGS sequence"/>
</dbReference>
<dbReference type="Gene3D" id="3.90.1720.10">
    <property type="entry name" value="endopeptidase domain like (from Nostoc punctiforme)"/>
    <property type="match status" value="1"/>
</dbReference>
<dbReference type="GO" id="GO:0008234">
    <property type="term" value="F:cysteine-type peptidase activity"/>
    <property type="evidence" value="ECO:0007669"/>
    <property type="project" value="UniProtKB-KW"/>
</dbReference>
<comment type="similarity">
    <text evidence="1">Belongs to the peptidase C40 family.</text>
</comment>
<dbReference type="InterPro" id="IPR051202">
    <property type="entry name" value="Peptidase_C40"/>
</dbReference>
<keyword evidence="8" id="KW-1185">Reference proteome</keyword>
<evidence type="ECO:0000256" key="3">
    <source>
        <dbReference type="ARBA" id="ARBA00022801"/>
    </source>
</evidence>
<evidence type="ECO:0000259" key="5">
    <source>
        <dbReference type="PROSITE" id="PS51781"/>
    </source>
</evidence>
<dbReference type="PROSITE" id="PS51935">
    <property type="entry name" value="NLPC_P60"/>
    <property type="match status" value="1"/>
</dbReference>
<keyword evidence="4" id="KW-0788">Thiol protease</keyword>
<dbReference type="AlphaFoldDB" id="A0AAE3VAR5"/>
<evidence type="ECO:0000259" key="6">
    <source>
        <dbReference type="PROSITE" id="PS51935"/>
    </source>
</evidence>
<evidence type="ECO:0000313" key="8">
    <source>
        <dbReference type="Proteomes" id="UP001241537"/>
    </source>
</evidence>
<evidence type="ECO:0000256" key="4">
    <source>
        <dbReference type="ARBA" id="ARBA00022807"/>
    </source>
</evidence>
<dbReference type="EMBL" id="JAUSTO010000006">
    <property type="protein sequence ID" value="MDQ0152480.1"/>
    <property type="molecule type" value="Genomic_DNA"/>
</dbReference>
<organism evidence="7 8">
    <name type="scientific">Moryella indoligenes</name>
    <dbReference type="NCBI Taxonomy" id="371674"/>
    <lineage>
        <taxon>Bacteria</taxon>
        <taxon>Bacillati</taxon>
        <taxon>Bacillota</taxon>
        <taxon>Clostridia</taxon>
        <taxon>Lachnospirales</taxon>
        <taxon>Lachnospiraceae</taxon>
        <taxon>Moryella</taxon>
    </lineage>
</organism>
<gene>
    <name evidence="7" type="ORF">J2S20_001172</name>
</gene>
<accession>A0AAE3VAR5</accession>
<dbReference type="PROSITE" id="PS51781">
    <property type="entry name" value="SH3B"/>
    <property type="match status" value="1"/>
</dbReference>
<dbReference type="GO" id="GO:0006508">
    <property type="term" value="P:proteolysis"/>
    <property type="evidence" value="ECO:0007669"/>
    <property type="project" value="UniProtKB-KW"/>
</dbReference>
<sequence length="516" mass="56669">MNLLDEINDDSRVRRRRRSKVMKKTAAGLAAAALLCGAAVLIQGRGRGAATPADAVKAVSQAETLSPEEQAKAEEVQRVEEVLKCYSQLGMIQVEGYLNVRDQGAASADVIGKLYGGSACEILDETGDGWLHISSGGIEGYIHSDYVKRGEEAEALARENIKLRATVNADKLFIREEASTEARPVGTALQNERYVVEEQRDGWVKVASGWMSADYLTVGYALNEARKLDMRAMVLNMYDNLGVSEVSSYLNIREEPKEDGKIIGKLTSKAGCDILETAGDWLSIRSGGIEGYVKAEYIATGQQAKDEAMASATLMAIVNTDVLNARSEPKEESQIWTQITNSERYPVVEQLDGWVKIELEEDDEVYVKSEYVEVRYALNEAIHFSPAEEAAMQSLSRRQQIVNYALQFLGNPYVWGGTSLTNGADCSGFTMRVMEHFGVSLPHYSGSQAQMGKKVSSSEMRPGDLVFYSNSGGRINHVGIYIGNGQIVNAASRRSGIKISNWNYRTPRAIRNVLGD</sequence>
<reference evidence="7" key="1">
    <citation type="submission" date="2023-07" db="EMBL/GenBank/DDBJ databases">
        <title>Genomic Encyclopedia of Type Strains, Phase IV (KMG-IV): sequencing the most valuable type-strain genomes for metagenomic binning, comparative biology and taxonomic classification.</title>
        <authorList>
            <person name="Goeker M."/>
        </authorList>
    </citation>
    <scope>NUCLEOTIDE SEQUENCE</scope>
    <source>
        <strain evidence="7">DSM 19659</strain>
    </source>
</reference>
<evidence type="ECO:0000256" key="1">
    <source>
        <dbReference type="ARBA" id="ARBA00007074"/>
    </source>
</evidence>
<evidence type="ECO:0000313" key="7">
    <source>
        <dbReference type="EMBL" id="MDQ0152480.1"/>
    </source>
</evidence>
<dbReference type="Pfam" id="PF08239">
    <property type="entry name" value="SH3_3"/>
    <property type="match status" value="4"/>
</dbReference>
<dbReference type="RefSeq" id="WP_307254160.1">
    <property type="nucleotide sequence ID" value="NZ_JAUSTO010000006.1"/>
</dbReference>
<proteinExistence type="inferred from homology"/>
<feature type="domain" description="SH3b" evidence="5">
    <location>
        <begin position="87"/>
        <end position="151"/>
    </location>
</feature>
<dbReference type="PANTHER" id="PTHR47053:SF1">
    <property type="entry name" value="MUREIN DD-ENDOPEPTIDASE MEPH-RELATED"/>
    <property type="match status" value="1"/>
</dbReference>